<evidence type="ECO:0000259" key="1">
    <source>
        <dbReference type="PROSITE" id="PS50948"/>
    </source>
</evidence>
<evidence type="ECO:0000313" key="3">
    <source>
        <dbReference type="Proteomes" id="UP000604046"/>
    </source>
</evidence>
<evidence type="ECO:0000313" key="2">
    <source>
        <dbReference type="EMBL" id="CAE7521465.1"/>
    </source>
</evidence>
<dbReference type="PROSITE" id="PS50948">
    <property type="entry name" value="PAN"/>
    <property type="match status" value="1"/>
</dbReference>
<comment type="caution">
    <text evidence="2">The sequence shown here is derived from an EMBL/GenBank/DDBJ whole genome shotgun (WGS) entry which is preliminary data.</text>
</comment>
<proteinExistence type="predicted"/>
<dbReference type="EMBL" id="CAJNDS010002546">
    <property type="protein sequence ID" value="CAE7521465.1"/>
    <property type="molecule type" value="Genomic_DNA"/>
</dbReference>
<gene>
    <name evidence="2" type="ORF">SNAT2548_LOCUS29190</name>
</gene>
<reference evidence="2" key="1">
    <citation type="submission" date="2021-02" db="EMBL/GenBank/DDBJ databases">
        <authorList>
            <person name="Dougan E. K."/>
            <person name="Rhodes N."/>
            <person name="Thang M."/>
            <person name="Chan C."/>
        </authorList>
    </citation>
    <scope>NUCLEOTIDE SEQUENCE</scope>
</reference>
<dbReference type="Proteomes" id="UP000604046">
    <property type="component" value="Unassembled WGS sequence"/>
</dbReference>
<dbReference type="Gene3D" id="3.50.4.10">
    <property type="entry name" value="Hepatocyte Growth Factor"/>
    <property type="match status" value="1"/>
</dbReference>
<accession>A0A812TE69</accession>
<protein>
    <recommendedName>
        <fullName evidence="1">Apple domain-containing protein</fullName>
    </recommendedName>
</protein>
<dbReference type="Pfam" id="PF00024">
    <property type="entry name" value="PAN_1"/>
    <property type="match status" value="1"/>
</dbReference>
<keyword evidence="3" id="KW-1185">Reference proteome</keyword>
<dbReference type="InterPro" id="IPR003609">
    <property type="entry name" value="Pan_app"/>
</dbReference>
<organism evidence="2 3">
    <name type="scientific">Symbiodinium natans</name>
    <dbReference type="NCBI Taxonomy" id="878477"/>
    <lineage>
        <taxon>Eukaryota</taxon>
        <taxon>Sar</taxon>
        <taxon>Alveolata</taxon>
        <taxon>Dinophyceae</taxon>
        <taxon>Suessiales</taxon>
        <taxon>Symbiodiniaceae</taxon>
        <taxon>Symbiodinium</taxon>
    </lineage>
</organism>
<sequence length="1006" mass="109665">MCSLQLQRSFGNFGSLEPMAKGLLVEQPAAHGRHERARIMQGLWSTPGRHFQQCPSARQTEFLQVDTLAPLPDKVQCREGVPIGNFNGDEYHFSCCSGGDCGGCRLVNGNNQCQQCAAGYVRQVVPVINKTRCFMCDDIPEWHDMHGRSCSDYAKLHLCKGSWPAESMDIPFHGLRPSDACCVCGGGNVRATPTQLPLSGRALYLGQEVKPRDSAPEPMPEAIVVAPSCDLSSMGLKLASNGTVTGTATNVTEVSCSMSLVQDPVRGIADSVQLSFSVSPFTYGRPEQTDSRVVGSRMLIFASWGLDGLGSLSLLERTRGYQPFDHFHDFHLACDPSCPWLSVNPDSGELVAKSLEPEVFPESMRGSLMQFEQSPSCSCRVTATDKAKGTTASTHVTALQTRLWKKAVYHAENAILAQVGVEIPAVELQEALGRDLNDLKFLECRKSILLYSVQHRDLLSFGFHQGDGLRWYVDHEVQAPVVEKANGDRFVVLPSLAPAILDVQCSASDTQGRTRLLSWSRISGDISVDGRVAFNMNPRTGLVSGTPDVDLSSPTGRGSLNISCDVALGGPLYEKELPVARLKIQVLDDVCWVPWTPGKDSRNMRWVDYATSECKQRCRAREDCGAVCEHGARCLIQAANGTSASDGTVGTCSLRLNNCTEETTILSLSAPDAKKGVKTSRSSTDYSVVYTRPGLTMERQLILVPPKLVHSDLDKLPAQCKDAFWLLLHINSTDFQVAGKAPEFFGQPMSCIREDAVSMAFEQGEAGVNLSLSTAELEDPTVLQKPNATLRATFRLSVPSCPKPPGSSEGFVVGTLEDPSLYTLDACECFGEAHASEHPVSHESNQEVPRNSSNFNVGPVDDQKIFSGAFACEQNARSPAFAQHSLSRSALLEHLLAASLTECKKACHMSPKCQFYQYMTSGEGCSLFERCDSMQYVGIAGFVNELYGRAPEGSFCRVADPEACWRTIRRRSLLSLVPSDLPSCLFQEQHDACDVLQLPLSPTRPV</sequence>
<feature type="domain" description="Apple" evidence="1">
    <location>
        <begin position="872"/>
        <end position="951"/>
    </location>
</feature>
<name>A0A812TE69_9DINO</name>
<dbReference type="AlphaFoldDB" id="A0A812TE69"/>